<dbReference type="RefSeq" id="WP_012596494.1">
    <property type="nucleotide sequence ID" value="NC_011726.1"/>
</dbReference>
<evidence type="ECO:0000313" key="3">
    <source>
        <dbReference type="EMBL" id="ACK67233.1"/>
    </source>
</evidence>
<dbReference type="STRING" id="41431.PCC8801_3260"/>
<proteinExistence type="predicted"/>
<feature type="coiled-coil region" evidence="1">
    <location>
        <begin position="1"/>
        <end position="28"/>
    </location>
</feature>
<gene>
    <name evidence="3" type="ordered locus">PCC8801_3260</name>
</gene>
<dbReference type="OrthoDB" id="513105at2"/>
<evidence type="ECO:0000256" key="2">
    <source>
        <dbReference type="SAM" id="MobiDB-lite"/>
    </source>
</evidence>
<keyword evidence="1" id="KW-0175">Coiled coil</keyword>
<organism evidence="3 4">
    <name type="scientific">Rippkaea orientalis (strain PCC 8801 / RF-1)</name>
    <name type="common">Cyanothece sp. (strain PCC 8801)</name>
    <dbReference type="NCBI Taxonomy" id="41431"/>
    <lineage>
        <taxon>Bacteria</taxon>
        <taxon>Bacillati</taxon>
        <taxon>Cyanobacteriota</taxon>
        <taxon>Cyanophyceae</taxon>
        <taxon>Oscillatoriophycideae</taxon>
        <taxon>Chroococcales</taxon>
        <taxon>Aphanothecaceae</taxon>
        <taxon>Rippkaea</taxon>
        <taxon>Rippkaea orientalis</taxon>
    </lineage>
</organism>
<dbReference type="AlphaFoldDB" id="B7JYD1"/>
<dbReference type="eggNOG" id="ENOG5032YZQ">
    <property type="taxonomic scope" value="Bacteria"/>
</dbReference>
<evidence type="ECO:0000256" key="1">
    <source>
        <dbReference type="SAM" id="Coils"/>
    </source>
</evidence>
<keyword evidence="4" id="KW-1185">Reference proteome</keyword>
<dbReference type="EMBL" id="CP001287">
    <property type="protein sequence ID" value="ACK67233.1"/>
    <property type="molecule type" value="Genomic_DNA"/>
</dbReference>
<evidence type="ECO:0000313" key="4">
    <source>
        <dbReference type="Proteomes" id="UP000008204"/>
    </source>
</evidence>
<reference evidence="4" key="1">
    <citation type="journal article" date="2011" name="MBio">
        <title>Novel metabolic attributes of the genus Cyanothece, comprising a group of unicellular nitrogen-fixing Cyanobacteria.</title>
        <authorList>
            <person name="Bandyopadhyay A."/>
            <person name="Elvitigala T."/>
            <person name="Welsh E."/>
            <person name="Stockel J."/>
            <person name="Liberton M."/>
            <person name="Min H."/>
            <person name="Sherman L.A."/>
            <person name="Pakrasi H.B."/>
        </authorList>
    </citation>
    <scope>NUCLEOTIDE SEQUENCE [LARGE SCALE GENOMIC DNA]</scope>
    <source>
        <strain evidence="4">PCC 8801</strain>
    </source>
</reference>
<dbReference type="HOGENOM" id="CLU_125438_1_0_3"/>
<sequence>MDALQQQINELNYKLNQLYHIVEQVRQQLMGLTQKSETQAETYLDSTPLVPSPPANPKPADKNQGQFRLAMEHKDILLDDRESETLVAPEGEVILSRDLQVRRLTAQLTAAYNRIAALEEQLMACRRSSPNSSMMRVTHSAKSF</sequence>
<name>B7JYD1_RIPO1</name>
<feature type="region of interest" description="Disordered" evidence="2">
    <location>
        <begin position="43"/>
        <end position="63"/>
    </location>
</feature>
<protein>
    <submittedName>
        <fullName evidence="3">Uncharacterized protein</fullName>
    </submittedName>
</protein>
<accession>B7JYD1</accession>
<dbReference type="Proteomes" id="UP000008204">
    <property type="component" value="Chromosome"/>
</dbReference>
<dbReference type="KEGG" id="cyp:PCC8801_3260"/>